<protein>
    <submittedName>
        <fullName evidence="1">Uncharacterized protein</fullName>
    </submittedName>
</protein>
<organism evidence="1 2">
    <name type="scientific">Scyliorhinus torazame</name>
    <name type="common">Cloudy catshark</name>
    <name type="synonym">Catulus torazame</name>
    <dbReference type="NCBI Taxonomy" id="75743"/>
    <lineage>
        <taxon>Eukaryota</taxon>
        <taxon>Metazoa</taxon>
        <taxon>Chordata</taxon>
        <taxon>Craniata</taxon>
        <taxon>Vertebrata</taxon>
        <taxon>Chondrichthyes</taxon>
        <taxon>Elasmobranchii</taxon>
        <taxon>Galeomorphii</taxon>
        <taxon>Galeoidea</taxon>
        <taxon>Carcharhiniformes</taxon>
        <taxon>Scyliorhinidae</taxon>
        <taxon>Scyliorhinus</taxon>
    </lineage>
</organism>
<dbReference type="EMBL" id="BFAA01000774">
    <property type="protein sequence ID" value="GCB73889.1"/>
    <property type="molecule type" value="Genomic_DNA"/>
</dbReference>
<dbReference type="Proteomes" id="UP000288216">
    <property type="component" value="Unassembled WGS sequence"/>
</dbReference>
<proteinExistence type="predicted"/>
<reference evidence="1 2" key="1">
    <citation type="journal article" date="2018" name="Nat. Ecol. Evol.">
        <title>Shark genomes provide insights into elasmobranch evolution and the origin of vertebrates.</title>
        <authorList>
            <person name="Hara Y"/>
            <person name="Yamaguchi K"/>
            <person name="Onimaru K"/>
            <person name="Kadota M"/>
            <person name="Koyanagi M"/>
            <person name="Keeley SD"/>
            <person name="Tatsumi K"/>
            <person name="Tanaka K"/>
            <person name="Motone F"/>
            <person name="Kageyama Y"/>
            <person name="Nozu R"/>
            <person name="Adachi N"/>
            <person name="Nishimura O"/>
            <person name="Nakagawa R"/>
            <person name="Tanegashima C"/>
            <person name="Kiyatake I"/>
            <person name="Matsumoto R"/>
            <person name="Murakumo K"/>
            <person name="Nishida K"/>
            <person name="Terakita A"/>
            <person name="Kuratani S"/>
            <person name="Sato K"/>
            <person name="Hyodo S Kuraku.S."/>
        </authorList>
    </citation>
    <scope>NUCLEOTIDE SEQUENCE [LARGE SCALE GENOMIC DNA]</scope>
</reference>
<name>A0A401PL91_SCYTO</name>
<comment type="caution">
    <text evidence="1">The sequence shown here is derived from an EMBL/GenBank/DDBJ whole genome shotgun (WGS) entry which is preliminary data.</text>
</comment>
<gene>
    <name evidence="1" type="ORF">scyTo_0002971</name>
</gene>
<keyword evidence="2" id="KW-1185">Reference proteome</keyword>
<evidence type="ECO:0000313" key="1">
    <source>
        <dbReference type="EMBL" id="GCB73889.1"/>
    </source>
</evidence>
<sequence>MKRHVLGNAQWMADVTLISSSRLTKWCWQKPRNRSRCLRSFIWENLKDSPVCPELRLLAGRDHSENPIYTSILFYMCLKIWTILWYLRDLGVQVHRSLKGATQPQNTKEKYDLVITVSAVAINKELDK</sequence>
<accession>A0A401PL91</accession>
<dbReference type="AlphaFoldDB" id="A0A401PL91"/>
<evidence type="ECO:0000313" key="2">
    <source>
        <dbReference type="Proteomes" id="UP000288216"/>
    </source>
</evidence>